<dbReference type="EMBL" id="GGEC01070650">
    <property type="protein sequence ID" value="MBX51134.1"/>
    <property type="molecule type" value="Transcribed_RNA"/>
</dbReference>
<name>A0A2P2P8P5_RHIMU</name>
<sequence length="27" mass="2961">MNLNVVHDGIRVDGQDIMGSYDKLASI</sequence>
<dbReference type="AlphaFoldDB" id="A0A2P2P8P5"/>
<proteinExistence type="predicted"/>
<reference evidence="1" key="1">
    <citation type="submission" date="2018-02" db="EMBL/GenBank/DDBJ databases">
        <title>Rhizophora mucronata_Transcriptome.</title>
        <authorList>
            <person name="Meera S.P."/>
            <person name="Sreeshan A."/>
            <person name="Augustine A."/>
        </authorList>
    </citation>
    <scope>NUCLEOTIDE SEQUENCE</scope>
    <source>
        <tissue evidence="1">Leaf</tissue>
    </source>
</reference>
<evidence type="ECO:0000313" key="1">
    <source>
        <dbReference type="EMBL" id="MBX51134.1"/>
    </source>
</evidence>
<organism evidence="1">
    <name type="scientific">Rhizophora mucronata</name>
    <name type="common">Asiatic mangrove</name>
    <dbReference type="NCBI Taxonomy" id="61149"/>
    <lineage>
        <taxon>Eukaryota</taxon>
        <taxon>Viridiplantae</taxon>
        <taxon>Streptophyta</taxon>
        <taxon>Embryophyta</taxon>
        <taxon>Tracheophyta</taxon>
        <taxon>Spermatophyta</taxon>
        <taxon>Magnoliopsida</taxon>
        <taxon>eudicotyledons</taxon>
        <taxon>Gunneridae</taxon>
        <taxon>Pentapetalae</taxon>
        <taxon>rosids</taxon>
        <taxon>fabids</taxon>
        <taxon>Malpighiales</taxon>
        <taxon>Rhizophoraceae</taxon>
        <taxon>Rhizophora</taxon>
    </lineage>
</organism>
<accession>A0A2P2P8P5</accession>
<protein>
    <submittedName>
        <fullName evidence="1">Uncharacterized protein</fullName>
    </submittedName>
</protein>